<feature type="compositionally biased region" description="Pro residues" evidence="1">
    <location>
        <begin position="1"/>
        <end position="10"/>
    </location>
</feature>
<dbReference type="InterPro" id="IPR036390">
    <property type="entry name" value="WH_DNA-bd_sf"/>
</dbReference>
<dbReference type="PROSITE" id="PS50995">
    <property type="entry name" value="HTH_MARR_2"/>
    <property type="match status" value="1"/>
</dbReference>
<dbReference type="PANTHER" id="PTHR33164">
    <property type="entry name" value="TRANSCRIPTIONAL REGULATOR, MARR FAMILY"/>
    <property type="match status" value="1"/>
</dbReference>
<name>A0ABP8JU36_9MICO</name>
<feature type="region of interest" description="Disordered" evidence="1">
    <location>
        <begin position="1"/>
        <end position="23"/>
    </location>
</feature>
<dbReference type="RefSeq" id="WP_175406993.1">
    <property type="nucleotide sequence ID" value="NZ_BAABGL010000036.1"/>
</dbReference>
<dbReference type="SUPFAM" id="SSF46785">
    <property type="entry name" value="Winged helix' DNA-binding domain"/>
    <property type="match status" value="1"/>
</dbReference>
<proteinExistence type="predicted"/>
<sequence length="173" mass="18374">MPEPGAPPGTPAGGAPSAGEVPGAGPNLLAEAGVLDAWRSYLETSQRLIGHLDTELRSATGLGLSDYNLLLLLVEAPARTLRMSVLAERLVFSAPRLNYRIGVLEKKGWVVKSACPQDGRAHLITLTDAGWDEFRAAGRVHRAHIGEVFEDALAPGDAAVLLRITRAIADRLP</sequence>
<evidence type="ECO:0000313" key="3">
    <source>
        <dbReference type="EMBL" id="GAA4396172.1"/>
    </source>
</evidence>
<evidence type="ECO:0000256" key="1">
    <source>
        <dbReference type="SAM" id="MobiDB-lite"/>
    </source>
</evidence>
<dbReference type="SMART" id="SM00347">
    <property type="entry name" value="HTH_MARR"/>
    <property type="match status" value="1"/>
</dbReference>
<dbReference type="Pfam" id="PF12802">
    <property type="entry name" value="MarR_2"/>
    <property type="match status" value="1"/>
</dbReference>
<dbReference type="Proteomes" id="UP001500642">
    <property type="component" value="Unassembled WGS sequence"/>
</dbReference>
<reference evidence="4" key="1">
    <citation type="journal article" date="2019" name="Int. J. Syst. Evol. Microbiol.">
        <title>The Global Catalogue of Microorganisms (GCM) 10K type strain sequencing project: providing services to taxonomists for standard genome sequencing and annotation.</title>
        <authorList>
            <consortium name="The Broad Institute Genomics Platform"/>
            <consortium name="The Broad Institute Genome Sequencing Center for Infectious Disease"/>
            <person name="Wu L."/>
            <person name="Ma J."/>
        </authorList>
    </citation>
    <scope>NUCLEOTIDE SEQUENCE [LARGE SCALE GENOMIC DNA]</scope>
    <source>
        <strain evidence="4">JCM 17808</strain>
    </source>
</reference>
<comment type="caution">
    <text evidence="3">The sequence shown here is derived from an EMBL/GenBank/DDBJ whole genome shotgun (WGS) entry which is preliminary data.</text>
</comment>
<dbReference type="InterPro" id="IPR039422">
    <property type="entry name" value="MarR/SlyA-like"/>
</dbReference>
<organism evidence="3 4">
    <name type="scientific">Brevibacterium pityocampae</name>
    <dbReference type="NCBI Taxonomy" id="506594"/>
    <lineage>
        <taxon>Bacteria</taxon>
        <taxon>Bacillati</taxon>
        <taxon>Actinomycetota</taxon>
        <taxon>Actinomycetes</taxon>
        <taxon>Micrococcales</taxon>
        <taxon>Brevibacteriaceae</taxon>
        <taxon>Brevibacterium</taxon>
    </lineage>
</organism>
<dbReference type="PANTHER" id="PTHR33164:SF99">
    <property type="entry name" value="MARR FAMILY REGULATORY PROTEIN"/>
    <property type="match status" value="1"/>
</dbReference>
<dbReference type="EMBL" id="BAABGL010000036">
    <property type="protein sequence ID" value="GAA4396172.1"/>
    <property type="molecule type" value="Genomic_DNA"/>
</dbReference>
<protein>
    <submittedName>
        <fullName evidence="3">MarR family transcriptional regulator</fullName>
    </submittedName>
</protein>
<evidence type="ECO:0000313" key="4">
    <source>
        <dbReference type="Proteomes" id="UP001500642"/>
    </source>
</evidence>
<keyword evidence="4" id="KW-1185">Reference proteome</keyword>
<dbReference type="InterPro" id="IPR036388">
    <property type="entry name" value="WH-like_DNA-bd_sf"/>
</dbReference>
<dbReference type="InterPro" id="IPR000835">
    <property type="entry name" value="HTH_MarR-typ"/>
</dbReference>
<dbReference type="Gene3D" id="1.10.10.10">
    <property type="entry name" value="Winged helix-like DNA-binding domain superfamily/Winged helix DNA-binding domain"/>
    <property type="match status" value="1"/>
</dbReference>
<accession>A0ABP8JU36</accession>
<feature type="domain" description="HTH marR-type" evidence="2">
    <location>
        <begin position="34"/>
        <end position="170"/>
    </location>
</feature>
<gene>
    <name evidence="3" type="ORF">GCM10023167_27240</name>
</gene>
<evidence type="ECO:0000259" key="2">
    <source>
        <dbReference type="PROSITE" id="PS50995"/>
    </source>
</evidence>